<reference evidence="2" key="1">
    <citation type="submission" date="2023-03" db="EMBL/GenBank/DDBJ databases">
        <title>Massive genome expansion in bonnet fungi (Mycena s.s.) driven by repeated elements and novel gene families across ecological guilds.</title>
        <authorList>
            <consortium name="Lawrence Berkeley National Laboratory"/>
            <person name="Harder C.B."/>
            <person name="Miyauchi S."/>
            <person name="Viragh M."/>
            <person name="Kuo A."/>
            <person name="Thoen E."/>
            <person name="Andreopoulos B."/>
            <person name="Lu D."/>
            <person name="Skrede I."/>
            <person name="Drula E."/>
            <person name="Henrissat B."/>
            <person name="Morin E."/>
            <person name="Kohler A."/>
            <person name="Barry K."/>
            <person name="LaButti K."/>
            <person name="Morin E."/>
            <person name="Salamov A."/>
            <person name="Lipzen A."/>
            <person name="Mereny Z."/>
            <person name="Hegedus B."/>
            <person name="Baldrian P."/>
            <person name="Stursova M."/>
            <person name="Weitz H."/>
            <person name="Taylor A."/>
            <person name="Grigoriev I.V."/>
            <person name="Nagy L.G."/>
            <person name="Martin F."/>
            <person name="Kauserud H."/>
        </authorList>
    </citation>
    <scope>NUCLEOTIDE SEQUENCE</scope>
    <source>
        <strain evidence="2">CBHHK182m</strain>
    </source>
</reference>
<dbReference type="AlphaFoldDB" id="A0AAD7H6T6"/>
<proteinExistence type="predicted"/>
<feature type="compositionally biased region" description="Basic and acidic residues" evidence="1">
    <location>
        <begin position="20"/>
        <end position="37"/>
    </location>
</feature>
<sequence length="124" mass="13746">MAGSEDEDGYWTDVPDLTEADMRITEEMERITAETRPPKHKPGRPKGSRTKKKHPPNDTPDNILVPAAPKRLGCPPGTGHLQRARAAGTAPPEEPKRPEVEFTSPELHLCFDFMSHSMSRTCCA</sequence>
<dbReference type="EMBL" id="JARKIB010000344">
    <property type="protein sequence ID" value="KAJ7713374.1"/>
    <property type="molecule type" value="Genomic_DNA"/>
</dbReference>
<feature type="region of interest" description="Disordered" evidence="1">
    <location>
        <begin position="1"/>
        <end position="100"/>
    </location>
</feature>
<keyword evidence="3" id="KW-1185">Reference proteome</keyword>
<evidence type="ECO:0000256" key="1">
    <source>
        <dbReference type="SAM" id="MobiDB-lite"/>
    </source>
</evidence>
<accession>A0AAD7H6T6</accession>
<evidence type="ECO:0000313" key="3">
    <source>
        <dbReference type="Proteomes" id="UP001215598"/>
    </source>
</evidence>
<organism evidence="2 3">
    <name type="scientific">Mycena metata</name>
    <dbReference type="NCBI Taxonomy" id="1033252"/>
    <lineage>
        <taxon>Eukaryota</taxon>
        <taxon>Fungi</taxon>
        <taxon>Dikarya</taxon>
        <taxon>Basidiomycota</taxon>
        <taxon>Agaricomycotina</taxon>
        <taxon>Agaricomycetes</taxon>
        <taxon>Agaricomycetidae</taxon>
        <taxon>Agaricales</taxon>
        <taxon>Marasmiineae</taxon>
        <taxon>Mycenaceae</taxon>
        <taxon>Mycena</taxon>
    </lineage>
</organism>
<name>A0AAD7H6T6_9AGAR</name>
<feature type="compositionally biased region" description="Basic residues" evidence="1">
    <location>
        <begin position="38"/>
        <end position="54"/>
    </location>
</feature>
<gene>
    <name evidence="2" type="ORF">B0H16DRAFT_1743355</name>
</gene>
<comment type="caution">
    <text evidence="2">The sequence shown here is derived from an EMBL/GenBank/DDBJ whole genome shotgun (WGS) entry which is preliminary data.</text>
</comment>
<feature type="compositionally biased region" description="Acidic residues" evidence="1">
    <location>
        <begin position="1"/>
        <end position="10"/>
    </location>
</feature>
<protein>
    <submittedName>
        <fullName evidence="2">Uncharacterized protein</fullName>
    </submittedName>
</protein>
<dbReference type="Proteomes" id="UP001215598">
    <property type="component" value="Unassembled WGS sequence"/>
</dbReference>
<evidence type="ECO:0000313" key="2">
    <source>
        <dbReference type="EMBL" id="KAJ7713374.1"/>
    </source>
</evidence>